<dbReference type="GO" id="GO:0055075">
    <property type="term" value="P:potassium ion homeostasis"/>
    <property type="evidence" value="ECO:0007669"/>
    <property type="project" value="TreeGrafter"/>
</dbReference>
<feature type="transmembrane region" description="Helical" evidence="6">
    <location>
        <begin position="342"/>
        <end position="365"/>
    </location>
</feature>
<dbReference type="GO" id="GO:0055064">
    <property type="term" value="P:chloride ion homeostasis"/>
    <property type="evidence" value="ECO:0007669"/>
    <property type="project" value="TreeGrafter"/>
</dbReference>
<evidence type="ECO:0000259" key="7">
    <source>
        <dbReference type="Pfam" id="PF00324"/>
    </source>
</evidence>
<dbReference type="Pfam" id="PF00324">
    <property type="entry name" value="AA_permease"/>
    <property type="match status" value="1"/>
</dbReference>
<feature type="transmembrane region" description="Helical" evidence="6">
    <location>
        <begin position="233"/>
        <end position="253"/>
    </location>
</feature>
<comment type="subcellular location">
    <subcellularLocation>
        <location evidence="1">Membrane</location>
        <topology evidence="1">Multi-pass membrane protein</topology>
    </subcellularLocation>
</comment>
<dbReference type="EMBL" id="VCGU01000008">
    <property type="protein sequence ID" value="TRY72148.1"/>
    <property type="molecule type" value="Genomic_DNA"/>
</dbReference>
<keyword evidence="9" id="KW-1185">Reference proteome</keyword>
<dbReference type="OMA" id="IMFIIQW"/>
<evidence type="ECO:0000256" key="2">
    <source>
        <dbReference type="ARBA" id="ARBA00022692"/>
    </source>
</evidence>
<gene>
    <name evidence="8" type="ORF">TCAL_00203</name>
</gene>
<feature type="region of interest" description="Disordered" evidence="5">
    <location>
        <begin position="519"/>
        <end position="545"/>
    </location>
</feature>
<evidence type="ECO:0000256" key="4">
    <source>
        <dbReference type="ARBA" id="ARBA00023136"/>
    </source>
</evidence>
<name>A0A553P369_TIGCA</name>
<dbReference type="AlphaFoldDB" id="A0A553P369"/>
<dbReference type="InterPro" id="IPR004842">
    <property type="entry name" value="SLC12A_fam"/>
</dbReference>
<feature type="transmembrane region" description="Helical" evidence="6">
    <location>
        <begin position="586"/>
        <end position="611"/>
    </location>
</feature>
<feature type="transmembrane region" description="Helical" evidence="6">
    <location>
        <begin position="157"/>
        <end position="179"/>
    </location>
</feature>
<protein>
    <recommendedName>
        <fullName evidence="7">Amino acid permease/ SLC12A domain-containing protein</fullName>
    </recommendedName>
</protein>
<dbReference type="GO" id="GO:1990573">
    <property type="term" value="P:potassium ion import across plasma membrane"/>
    <property type="evidence" value="ECO:0007669"/>
    <property type="project" value="TreeGrafter"/>
</dbReference>
<feature type="domain" description="Amino acid permease/ SLC12A" evidence="7">
    <location>
        <begin position="131"/>
        <end position="497"/>
    </location>
</feature>
<feature type="transmembrane region" description="Helical" evidence="6">
    <location>
        <begin position="437"/>
        <end position="455"/>
    </location>
</feature>
<feature type="non-terminal residue" evidence="8">
    <location>
        <position position="1"/>
    </location>
</feature>
<dbReference type="GO" id="GO:0015379">
    <property type="term" value="F:potassium:chloride symporter activity"/>
    <property type="evidence" value="ECO:0007669"/>
    <property type="project" value="TreeGrafter"/>
</dbReference>
<sequence>WARKFSWVAGWSLIIGKREVVHIKACLSVEDGINNLLSMRVRGRKDEGEEGLENGPGEPNWSRFGLEGEKQPLNPGGMPPSSGATGSNLLASQVPHDNELFANDLGSKAPPWWLSHFLVSERVLFGTWDGVFTSCLINIFGVIIFLRSGWIVAEAGIGNAALIVLCAVALILMAVMAAIGICERCHVQSGGVYFLIAHVLGSRRGAAAIGNALCATGFGESIAGVISETHSPLIERFIAALVIIVLTLINLAGVKWVIRLQFALLVILLLGAGDFAIGSITHQSPNQGFVGWNTSVWLGNSKANYTEHHNWFSVFGVFFPALTGVMAGINMSGDLRNPSQDIAIGTLSAVASCSFLYLMFMLVLAGTCDRTALLTDFMIAEKVSALGFLLLSALYVSSVSSCLATLYGTPRVLQSIAAENVLPAFSFLAEGKGPNKVPINALALISAFTLFFIGIGDMNRLATLATMPFLITYGMIEYSYFALSMQFDLNQHRLQKYHANGIGSPTFDATKKQITNGRKASVGGSSVASNDTASSVDSHGDPKGRNEEFEELLQKYNVDEIDAKPRNFYSPFCNRWISLAGCVIKLILMFLINWTYSVLSILLCIGIWFYIGHTVSGPESGIAAEFSIVEFVKGLFAKLTGASVSVTPNDQRLVINPIQPKVETRSSHLNEVNTDFADRSQFHQTHTVQGSHFND</sequence>
<dbReference type="Proteomes" id="UP000318571">
    <property type="component" value="Chromosome 7"/>
</dbReference>
<dbReference type="GO" id="GO:0016020">
    <property type="term" value="C:membrane"/>
    <property type="evidence" value="ECO:0007669"/>
    <property type="project" value="UniProtKB-SubCell"/>
</dbReference>
<dbReference type="GO" id="GO:0006884">
    <property type="term" value="P:cell volume homeostasis"/>
    <property type="evidence" value="ECO:0007669"/>
    <property type="project" value="TreeGrafter"/>
</dbReference>
<comment type="caution">
    <text evidence="8">The sequence shown here is derived from an EMBL/GenBank/DDBJ whole genome shotgun (WGS) entry which is preliminary data.</text>
</comment>
<reference evidence="8 9" key="1">
    <citation type="journal article" date="2018" name="Nat. Ecol. Evol.">
        <title>Genomic signatures of mitonuclear coevolution across populations of Tigriopus californicus.</title>
        <authorList>
            <person name="Barreto F.S."/>
            <person name="Watson E.T."/>
            <person name="Lima T.G."/>
            <person name="Willett C.S."/>
            <person name="Edmands S."/>
            <person name="Li W."/>
            <person name="Burton R.S."/>
        </authorList>
    </citation>
    <scope>NUCLEOTIDE SEQUENCE [LARGE SCALE GENOMIC DNA]</scope>
    <source>
        <strain evidence="8 9">San Diego</strain>
    </source>
</reference>
<feature type="compositionally biased region" description="Polar residues" evidence="5">
    <location>
        <begin position="519"/>
        <end position="537"/>
    </location>
</feature>
<keyword evidence="4 6" id="KW-0472">Membrane</keyword>
<evidence type="ECO:0000256" key="3">
    <source>
        <dbReference type="ARBA" id="ARBA00022989"/>
    </source>
</evidence>
<feature type="transmembrane region" description="Helical" evidence="6">
    <location>
        <begin position="311"/>
        <end position="330"/>
    </location>
</feature>
<dbReference type="PANTHER" id="PTHR11827:SF6">
    <property type="entry name" value="SOLUTE CARRIER FAMILY 12 MEMBER 8"/>
    <property type="match status" value="1"/>
</dbReference>
<evidence type="ECO:0000256" key="1">
    <source>
        <dbReference type="ARBA" id="ARBA00004141"/>
    </source>
</evidence>
<evidence type="ECO:0000313" key="8">
    <source>
        <dbReference type="EMBL" id="TRY72148.1"/>
    </source>
</evidence>
<organism evidence="8 9">
    <name type="scientific">Tigriopus californicus</name>
    <name type="common">Marine copepod</name>
    <dbReference type="NCBI Taxonomy" id="6832"/>
    <lineage>
        <taxon>Eukaryota</taxon>
        <taxon>Metazoa</taxon>
        <taxon>Ecdysozoa</taxon>
        <taxon>Arthropoda</taxon>
        <taxon>Crustacea</taxon>
        <taxon>Multicrustacea</taxon>
        <taxon>Hexanauplia</taxon>
        <taxon>Copepoda</taxon>
        <taxon>Harpacticoida</taxon>
        <taxon>Harpacticidae</taxon>
        <taxon>Tigriopus</taxon>
    </lineage>
</organism>
<evidence type="ECO:0000313" key="9">
    <source>
        <dbReference type="Proteomes" id="UP000318571"/>
    </source>
</evidence>
<feature type="transmembrane region" description="Helical" evidence="6">
    <location>
        <begin position="461"/>
        <end position="483"/>
    </location>
</feature>
<dbReference type="STRING" id="6832.A0A553P369"/>
<dbReference type="PANTHER" id="PTHR11827">
    <property type="entry name" value="SOLUTE CARRIER FAMILY 12, CATION COTRANSPORTERS"/>
    <property type="match status" value="1"/>
</dbReference>
<evidence type="ECO:0000256" key="5">
    <source>
        <dbReference type="SAM" id="MobiDB-lite"/>
    </source>
</evidence>
<keyword evidence="3 6" id="KW-1133">Transmembrane helix</keyword>
<evidence type="ECO:0000256" key="6">
    <source>
        <dbReference type="SAM" id="Phobius"/>
    </source>
</evidence>
<proteinExistence type="predicted"/>
<keyword evidence="2 6" id="KW-0812">Transmembrane</keyword>
<accession>A0A553P369</accession>
<feature type="transmembrane region" description="Helical" evidence="6">
    <location>
        <begin position="385"/>
        <end position="407"/>
    </location>
</feature>
<feature type="transmembrane region" description="Helical" evidence="6">
    <location>
        <begin position="123"/>
        <end position="145"/>
    </location>
</feature>
<dbReference type="Gene3D" id="1.20.1740.10">
    <property type="entry name" value="Amino acid/polyamine transporter I"/>
    <property type="match status" value="1"/>
</dbReference>
<feature type="region of interest" description="Disordered" evidence="5">
    <location>
        <begin position="46"/>
        <end position="84"/>
    </location>
</feature>
<dbReference type="InterPro" id="IPR004841">
    <property type="entry name" value="AA-permease/SLC12A_dom"/>
</dbReference>
<feature type="transmembrane region" description="Helical" evidence="6">
    <location>
        <begin position="260"/>
        <end position="280"/>
    </location>
</feature>